<gene>
    <name evidence="1" type="ORF">AL072_06885</name>
</gene>
<protein>
    <submittedName>
        <fullName evidence="1">Uncharacterized protein</fullName>
    </submittedName>
</protein>
<organism evidence="1 2">
    <name type="scientific">Azospirillum thiophilum</name>
    <dbReference type="NCBI Taxonomy" id="528244"/>
    <lineage>
        <taxon>Bacteria</taxon>
        <taxon>Pseudomonadati</taxon>
        <taxon>Pseudomonadota</taxon>
        <taxon>Alphaproteobacteria</taxon>
        <taxon>Rhodospirillales</taxon>
        <taxon>Azospirillaceae</taxon>
        <taxon>Azospirillum</taxon>
    </lineage>
</organism>
<sequence>MSRRFNLGENTWQTYELYGKPPKGETLAVLAELGFDINWLLTGRGDVMVTEERARASVPAIDDRLICEAVEFVEQWLIASGKEAHFKAQLKGKLVVALCRLAVEEAGTGRPELNPAAARQLIWFACQTSALDG</sequence>
<dbReference type="Gene3D" id="1.10.260.40">
    <property type="entry name" value="lambda repressor-like DNA-binding domains"/>
    <property type="match status" value="1"/>
</dbReference>
<reference evidence="1 2" key="2">
    <citation type="journal article" date="2016" name="Genome Announc.">
        <title>Complete Genome Sequence of a Strain of Azospirillum thiophilum Isolated from a Sulfide Spring.</title>
        <authorList>
            <person name="Fomenkov A."/>
            <person name="Vincze T."/>
            <person name="Grabovich M."/>
            <person name="Anton B.P."/>
            <person name="Dubinina G."/>
            <person name="Orlova M."/>
            <person name="Belousova E."/>
            <person name="Roberts R.J."/>
        </authorList>
    </citation>
    <scope>NUCLEOTIDE SEQUENCE [LARGE SCALE GENOMIC DNA]</scope>
    <source>
        <strain evidence="1 2">BV-S</strain>
    </source>
</reference>
<evidence type="ECO:0000313" key="1">
    <source>
        <dbReference type="EMBL" id="ALG70684.1"/>
    </source>
</evidence>
<dbReference type="Proteomes" id="UP000069935">
    <property type="component" value="Chromosome 1"/>
</dbReference>
<dbReference type="GO" id="GO:0003677">
    <property type="term" value="F:DNA binding"/>
    <property type="evidence" value="ECO:0007669"/>
    <property type="project" value="InterPro"/>
</dbReference>
<accession>A0AAC8VW98</accession>
<dbReference type="EMBL" id="CP012401">
    <property type="protein sequence ID" value="ALG70684.1"/>
    <property type="molecule type" value="Genomic_DNA"/>
</dbReference>
<dbReference type="KEGG" id="ati:AL072_06885"/>
<dbReference type="InterPro" id="IPR010982">
    <property type="entry name" value="Lambda_DNA-bd_dom_sf"/>
</dbReference>
<name>A0AAC8VW98_9PROT</name>
<evidence type="ECO:0000313" key="2">
    <source>
        <dbReference type="Proteomes" id="UP000069935"/>
    </source>
</evidence>
<keyword evidence="2" id="KW-1185">Reference proteome</keyword>
<proteinExistence type="predicted"/>
<reference evidence="2" key="1">
    <citation type="submission" date="2015-08" db="EMBL/GenBank/DDBJ databases">
        <title>Complete Genome Sequence of Azospirillum thiophilum BV-S.</title>
        <authorList>
            <person name="Fomenkov A."/>
            <person name="Vincze T."/>
            <person name="Grabovich M."/>
            <person name="Dubinina G."/>
            <person name="Orlova M."/>
            <person name="Belousova E."/>
            <person name="Roberts R.J."/>
        </authorList>
    </citation>
    <scope>NUCLEOTIDE SEQUENCE [LARGE SCALE GENOMIC DNA]</scope>
    <source>
        <strain evidence="2">BV-S</strain>
    </source>
</reference>
<dbReference type="AlphaFoldDB" id="A0AAC8VW98"/>